<name>A0A1H4DJF6_9BACT</name>
<dbReference type="AlphaFoldDB" id="A0A1H4DJF6"/>
<feature type="domain" description="DUF5689" evidence="3">
    <location>
        <begin position="230"/>
        <end position="448"/>
    </location>
</feature>
<dbReference type="OrthoDB" id="723980at2"/>
<organism evidence="4 5">
    <name type="scientific">Alistipes timonensis JC136</name>
    <dbReference type="NCBI Taxonomy" id="1033731"/>
    <lineage>
        <taxon>Bacteria</taxon>
        <taxon>Pseudomonadati</taxon>
        <taxon>Bacteroidota</taxon>
        <taxon>Bacteroidia</taxon>
        <taxon>Bacteroidales</taxon>
        <taxon>Rikenellaceae</taxon>
        <taxon>Alistipes</taxon>
    </lineage>
</organism>
<accession>A0A1H4DJF6</accession>
<feature type="compositionally biased region" description="Polar residues" evidence="1">
    <location>
        <begin position="582"/>
        <end position="591"/>
    </location>
</feature>
<keyword evidence="2" id="KW-0732">Signal</keyword>
<reference evidence="4 5" key="1">
    <citation type="submission" date="2016-10" db="EMBL/GenBank/DDBJ databases">
        <authorList>
            <person name="de Groot N.N."/>
        </authorList>
    </citation>
    <scope>NUCLEOTIDE SEQUENCE [LARGE SCALE GENOMIC DNA]</scope>
    <source>
        <strain evidence="4 5">DSM 25383</strain>
    </source>
</reference>
<proteinExistence type="predicted"/>
<dbReference type="InterPro" id="IPR043744">
    <property type="entry name" value="DUF5689"/>
</dbReference>
<sequence length="759" mass="84078">MKTINSWKLLLLTLLAGCAAACTDDPDEVPVIELGAVKGEYIVPAQSGTVEVEVYSNRGCNVSFLEATPWAEAHADQIPGDGSFSVTYEANDSFSRVARLLLQDDSGRRRDTVYIRQEGLIEERLVFPAPNISVKGSAAEGSVSVPLDTNIGSDRLSTKIVYPDEEAANWLSDVRIDDASGKLLFATQANPDPENMRSAEITLSFTNGWNKVTAAKLYIVQANARDDFGTEKTFAEIRALCGPGQVVTVENDYYISAWVVSDAAGGNMGANLMTTESTINYEVCKKTAYVESIDGSLGFLIETETADDNIFMRYSRIQLSLKGVRLVHDTDPDRFALKGVKSAMIISSELGTAADIPRKEKRIGQLTDDDIYTYVTLTDCELPIRKGPLTPINEGYANATGANRTEKCASLVRDIEGEHIYLYTNTTCLYRRDGSRLPYGSGKLSGIVVHELFPRFEWEDNASGDDESYGYIGRYQLRHVSKSDFDGLAEDFEDSFSALLTEYRFLQYDNNKVYPTYGTNGYLTHSYKDGTGAIKILANEDFSYLGPVGNKSSFIFGSNTGNVNGMGIILEDGTDWWRDNPDVNSNTSGDTSGAGKGKVPRKNSAEGPAWVDWYWWDKANDRGHAWIVNFSTEGISTDVLSMQVSVLNDRYDSGKYGSPRYFDVAWSETGDMNADGDWTYIASYTVPDMARWTPATRYWQYAGWKPVDVKLPLEMLGKKNVYIRLQAARNLGGSLDEYAAQPIDSPSCMNYFAIRYNKK</sequence>
<dbReference type="STRING" id="1033731.SAMN05444145_105304"/>
<evidence type="ECO:0000256" key="1">
    <source>
        <dbReference type="SAM" id="MobiDB-lite"/>
    </source>
</evidence>
<feature type="signal peptide" evidence="2">
    <location>
        <begin position="1"/>
        <end position="21"/>
    </location>
</feature>
<feature type="region of interest" description="Disordered" evidence="1">
    <location>
        <begin position="580"/>
        <end position="605"/>
    </location>
</feature>
<dbReference type="RefSeq" id="WP_010260956.1">
    <property type="nucleotide sequence ID" value="NZ_CAEG01000006.1"/>
</dbReference>
<dbReference type="EMBL" id="FNRI01000005">
    <property type="protein sequence ID" value="SEA72560.1"/>
    <property type="molecule type" value="Genomic_DNA"/>
</dbReference>
<dbReference type="Proteomes" id="UP000183253">
    <property type="component" value="Unassembled WGS sequence"/>
</dbReference>
<gene>
    <name evidence="4" type="ORF">SAMN05444145_105304</name>
</gene>
<evidence type="ECO:0000259" key="3">
    <source>
        <dbReference type="Pfam" id="PF18942"/>
    </source>
</evidence>
<evidence type="ECO:0000313" key="5">
    <source>
        <dbReference type="Proteomes" id="UP000183253"/>
    </source>
</evidence>
<feature type="chain" id="PRO_5010263618" description="DUF5689 domain-containing protein" evidence="2">
    <location>
        <begin position="22"/>
        <end position="759"/>
    </location>
</feature>
<keyword evidence="5" id="KW-1185">Reference proteome</keyword>
<dbReference type="Pfam" id="PF18942">
    <property type="entry name" value="DUF5689"/>
    <property type="match status" value="1"/>
</dbReference>
<protein>
    <recommendedName>
        <fullName evidence="3">DUF5689 domain-containing protein</fullName>
    </recommendedName>
</protein>
<evidence type="ECO:0000256" key="2">
    <source>
        <dbReference type="SAM" id="SignalP"/>
    </source>
</evidence>
<evidence type="ECO:0000313" key="4">
    <source>
        <dbReference type="EMBL" id="SEA72560.1"/>
    </source>
</evidence>